<reference evidence="12 13" key="1">
    <citation type="journal article" date="2024" name="Nat. Commun.">
        <title>Phylogenomics reveals the evolutionary origins of lichenization in chlorophyte algae.</title>
        <authorList>
            <person name="Puginier C."/>
            <person name="Libourel C."/>
            <person name="Otte J."/>
            <person name="Skaloud P."/>
            <person name="Haon M."/>
            <person name="Grisel S."/>
            <person name="Petersen M."/>
            <person name="Berrin J.G."/>
            <person name="Delaux P.M."/>
            <person name="Dal Grande F."/>
            <person name="Keller J."/>
        </authorList>
    </citation>
    <scope>NUCLEOTIDE SEQUENCE [LARGE SCALE GENOMIC DNA]</scope>
    <source>
        <strain evidence="12 13">SAG 2036</strain>
    </source>
</reference>
<dbReference type="InterPro" id="IPR042449">
    <property type="entry name" value="Ub-E1_IAD_1"/>
</dbReference>
<feature type="region of interest" description="Disordered" evidence="9">
    <location>
        <begin position="594"/>
        <end position="674"/>
    </location>
</feature>
<dbReference type="GO" id="GO:0046872">
    <property type="term" value="F:metal ion binding"/>
    <property type="evidence" value="ECO:0007669"/>
    <property type="project" value="UniProtKB-KW"/>
</dbReference>
<feature type="compositionally biased region" description="Basic and acidic residues" evidence="9">
    <location>
        <begin position="642"/>
        <end position="657"/>
    </location>
</feature>
<evidence type="ECO:0000259" key="10">
    <source>
        <dbReference type="Pfam" id="PF00899"/>
    </source>
</evidence>
<dbReference type="GO" id="GO:0005737">
    <property type="term" value="C:cytoplasm"/>
    <property type="evidence" value="ECO:0007669"/>
    <property type="project" value="TreeGrafter"/>
</dbReference>
<dbReference type="Pfam" id="PF14732">
    <property type="entry name" value="UAE_UbL"/>
    <property type="match status" value="1"/>
</dbReference>
<dbReference type="InterPro" id="IPR045886">
    <property type="entry name" value="ThiF/MoeB/HesA"/>
</dbReference>
<keyword evidence="5" id="KW-0833">Ubl conjugation pathway</keyword>
<comment type="similarity">
    <text evidence="2">Belongs to the ubiquitin-activating E1 family.</text>
</comment>
<keyword evidence="3" id="KW-0479">Metal-binding</keyword>
<evidence type="ECO:0000256" key="6">
    <source>
        <dbReference type="ARBA" id="ARBA00022833"/>
    </source>
</evidence>
<dbReference type="Gene3D" id="3.50.50.80">
    <property type="entry name" value="Ubiquitin-activating enzyme E1, inactive adenylation domain, subdomain 1"/>
    <property type="match status" value="1"/>
</dbReference>
<keyword evidence="6" id="KW-0862">Zinc</keyword>
<gene>
    <name evidence="12" type="ORF">WJX73_004094</name>
</gene>
<evidence type="ECO:0000259" key="11">
    <source>
        <dbReference type="Pfam" id="PF14732"/>
    </source>
</evidence>
<accession>A0AAW1NPE1</accession>
<dbReference type="PANTHER" id="PTHR10953">
    <property type="entry name" value="UBIQUITIN-ACTIVATING ENZYME E1"/>
    <property type="match status" value="1"/>
</dbReference>
<evidence type="ECO:0000256" key="9">
    <source>
        <dbReference type="SAM" id="MobiDB-lite"/>
    </source>
</evidence>
<dbReference type="PANTHER" id="PTHR10953:SF5">
    <property type="entry name" value="SUMO-ACTIVATING ENZYME SUBUNIT 2"/>
    <property type="match status" value="1"/>
</dbReference>
<organism evidence="12 13">
    <name type="scientific">Symbiochloris irregularis</name>
    <dbReference type="NCBI Taxonomy" id="706552"/>
    <lineage>
        <taxon>Eukaryota</taxon>
        <taxon>Viridiplantae</taxon>
        <taxon>Chlorophyta</taxon>
        <taxon>core chlorophytes</taxon>
        <taxon>Trebouxiophyceae</taxon>
        <taxon>Trebouxiales</taxon>
        <taxon>Trebouxiaceae</taxon>
        <taxon>Symbiochloris</taxon>
    </lineage>
</organism>
<dbReference type="InterPro" id="IPR000594">
    <property type="entry name" value="ThiF_NAD_FAD-bd"/>
</dbReference>
<keyword evidence="7" id="KW-0067">ATP-binding</keyword>
<protein>
    <recommendedName>
        <fullName evidence="14">SUMO-activating enzyme subunit</fullName>
    </recommendedName>
</protein>
<dbReference type="InterPro" id="IPR023318">
    <property type="entry name" value="Ub_act_enz_dom_a_sf"/>
</dbReference>
<dbReference type="GO" id="GO:0016925">
    <property type="term" value="P:protein sumoylation"/>
    <property type="evidence" value="ECO:0007669"/>
    <property type="project" value="TreeGrafter"/>
</dbReference>
<dbReference type="GO" id="GO:0019948">
    <property type="term" value="F:SUMO activating enzyme activity"/>
    <property type="evidence" value="ECO:0007669"/>
    <property type="project" value="TreeGrafter"/>
</dbReference>
<dbReference type="InterPro" id="IPR033127">
    <property type="entry name" value="UBQ-activ_enz_E1_Cys_AS"/>
</dbReference>
<feature type="active site" description="Glycyl thioester intermediate" evidence="8">
    <location>
        <position position="191"/>
    </location>
</feature>
<dbReference type="FunFam" id="3.50.50.80:FF:000002">
    <property type="entry name" value="SUMO-activating enzyme subunit 2"/>
    <property type="match status" value="1"/>
</dbReference>
<dbReference type="Pfam" id="PF00899">
    <property type="entry name" value="ThiF"/>
    <property type="match status" value="1"/>
</dbReference>
<dbReference type="SUPFAM" id="SSF69572">
    <property type="entry name" value="Activating enzymes of the ubiquitin-like proteins"/>
    <property type="match status" value="1"/>
</dbReference>
<keyword evidence="13" id="KW-1185">Reference proteome</keyword>
<feature type="domain" description="Ubiquitin/SUMO-activating enzyme ubiquitin-like" evidence="11">
    <location>
        <begin position="481"/>
        <end position="557"/>
    </location>
</feature>
<evidence type="ECO:0000256" key="2">
    <source>
        <dbReference type="ARBA" id="ARBA00005673"/>
    </source>
</evidence>
<dbReference type="Gene3D" id="1.10.10.520">
    <property type="entry name" value="Ubiquitin activating enzymes (Uba3). Chain: B, domain 2"/>
    <property type="match status" value="1"/>
</dbReference>
<evidence type="ECO:0000256" key="1">
    <source>
        <dbReference type="ARBA" id="ARBA00004718"/>
    </source>
</evidence>
<dbReference type="EMBL" id="JALJOQ010000215">
    <property type="protein sequence ID" value="KAK9789037.1"/>
    <property type="molecule type" value="Genomic_DNA"/>
</dbReference>
<comment type="pathway">
    <text evidence="1">Protein modification; protein sumoylation.</text>
</comment>
<comment type="caution">
    <text evidence="12">The sequence shown here is derived from an EMBL/GenBank/DDBJ whole genome shotgun (WGS) entry which is preliminary data.</text>
</comment>
<keyword evidence="4" id="KW-0547">Nucleotide-binding</keyword>
<evidence type="ECO:0000256" key="7">
    <source>
        <dbReference type="ARBA" id="ARBA00022840"/>
    </source>
</evidence>
<dbReference type="GO" id="GO:0005524">
    <property type="term" value="F:ATP binding"/>
    <property type="evidence" value="ECO:0007669"/>
    <property type="project" value="UniProtKB-KW"/>
</dbReference>
<evidence type="ECO:0000313" key="13">
    <source>
        <dbReference type="Proteomes" id="UP001465755"/>
    </source>
</evidence>
<evidence type="ECO:0000256" key="3">
    <source>
        <dbReference type="ARBA" id="ARBA00022723"/>
    </source>
</evidence>
<evidence type="ECO:0000256" key="8">
    <source>
        <dbReference type="PROSITE-ProRule" id="PRU10132"/>
    </source>
</evidence>
<dbReference type="Gene3D" id="3.10.290.20">
    <property type="entry name" value="Ubiquitin-like 2 activating enzyme e1b. Chain: B, domain 3"/>
    <property type="match status" value="1"/>
</dbReference>
<evidence type="ECO:0000256" key="4">
    <source>
        <dbReference type="ARBA" id="ARBA00022741"/>
    </source>
</evidence>
<evidence type="ECO:0000256" key="5">
    <source>
        <dbReference type="ARBA" id="ARBA00022786"/>
    </source>
</evidence>
<evidence type="ECO:0008006" key="14">
    <source>
        <dbReference type="Google" id="ProtNLM"/>
    </source>
</evidence>
<dbReference type="AlphaFoldDB" id="A0AAW1NPE1"/>
<dbReference type="PROSITE" id="PS51257">
    <property type="entry name" value="PROKAR_LIPOPROTEIN"/>
    <property type="match status" value="1"/>
</dbReference>
<dbReference type="PROSITE" id="PS00865">
    <property type="entry name" value="UBIQUITIN_ACTIVAT_2"/>
    <property type="match status" value="1"/>
</dbReference>
<evidence type="ECO:0000313" key="12">
    <source>
        <dbReference type="EMBL" id="KAK9789037.1"/>
    </source>
</evidence>
<dbReference type="InterPro" id="IPR028077">
    <property type="entry name" value="UAE_UbL_dom"/>
</dbReference>
<sequence length="674" mass="72813">MVSHERWPAVTRTDAFKEKVSKAKILAVGAGGIGCELLKTLVLSGFQHIAVVDMDTIETSNLNRQFLFRREHVGQSKAVVAAEAVKRLRPDAQITAHQANIKEDRFGIDFFDGFDLVLNGLDNLDARRHVNRMCHAARVPLVESGTSGYTGQVSVHGQLSRAETPSTSQPAIEAECFECQPKAAPKTYPVCTIRNTPDKPIHCVVWAKEMLFQRLFGRQEGVSDLDSHQAAEPPSEADKEALALQKDDASAFLMVPGESIEGYSRRIFDRLYCSDIKRLLSVQDLWKARTKPKPLDLAELVPINAPSAGPSHVNGHANGHPNGTSEAAVASASAALGLTDDHAMWSTADNAKVFLKAIELYRTVRAQDLGAAVFDKEDLLACEFVTAAANLRSIVFGIPTQSLFDTKGMAGNIIHAIATTNAIVSGLIVGEAMKLVANMPHKCRVSWLNERPNPKTVINPVELSTRAPDCAVCGPALLTLHTNTHTATLGDLVSQVLKGSMGLSQPWSITCSDFMYEEDEDLEEDEADTYAALSPRPLKDLPGGGLGNGAVVSIADQPLLEDGSPARKRSMQLIIRHQADWDGQRDPSQQFRLIGSVPAPVPPAGAAEGQKAGADDDEDDVPLLMENGAGEDEDEIVILPAAEKRPADAQLKRKAEVAEADAAENPSPKRRRAE</sequence>
<dbReference type="GO" id="GO:0031510">
    <property type="term" value="C:SUMO activating enzyme complex"/>
    <property type="evidence" value="ECO:0007669"/>
    <property type="project" value="TreeGrafter"/>
</dbReference>
<feature type="domain" description="THIF-type NAD/FAD binding fold" evidence="10">
    <location>
        <begin position="14"/>
        <end position="470"/>
    </location>
</feature>
<name>A0AAW1NPE1_9CHLO</name>
<dbReference type="InterPro" id="IPR035985">
    <property type="entry name" value="Ubiquitin-activating_enz"/>
</dbReference>
<proteinExistence type="inferred from homology"/>
<dbReference type="Proteomes" id="UP001465755">
    <property type="component" value="Unassembled WGS sequence"/>
</dbReference>